<keyword evidence="1" id="KW-0812">Transmembrane</keyword>
<comment type="caution">
    <text evidence="2">The sequence shown here is derived from an EMBL/GenBank/DDBJ whole genome shotgun (WGS) entry which is preliminary data.</text>
</comment>
<keyword evidence="1" id="KW-1133">Transmembrane helix</keyword>
<sequence>MTTSNPFVDPKIASQATELKANYAIPTVLVLSAIPLIWVQVIAAGVVALFGLFLFYQAGTIRLIFTATDLEVYRSSEKFRTFPYQEWQDWKIFWFSFPVLFYFKEIKSIHFLPILFDVKALKTCLEKHIPQSKNNTGE</sequence>
<dbReference type="InterPro" id="IPR021467">
    <property type="entry name" value="DUF3119"/>
</dbReference>
<gene>
    <name evidence="2" type="ORF">H6F41_05090</name>
</gene>
<dbReference type="PANTHER" id="PTHR35550">
    <property type="match status" value="1"/>
</dbReference>
<accession>A0ABR7ZVK0</accession>
<keyword evidence="3" id="KW-1185">Reference proteome</keyword>
<feature type="transmembrane region" description="Helical" evidence="1">
    <location>
        <begin position="36"/>
        <end position="56"/>
    </location>
</feature>
<name>A0ABR7ZVK0_9CYAN</name>
<dbReference type="PANTHER" id="PTHR35550:SF2">
    <property type="entry name" value="OS05G0401200 PROTEIN"/>
    <property type="match status" value="1"/>
</dbReference>
<dbReference type="Proteomes" id="UP000642094">
    <property type="component" value="Unassembled WGS sequence"/>
</dbReference>
<evidence type="ECO:0000256" key="1">
    <source>
        <dbReference type="SAM" id="Phobius"/>
    </source>
</evidence>
<dbReference type="EMBL" id="JACJQB010000006">
    <property type="protein sequence ID" value="MBD2187520.1"/>
    <property type="molecule type" value="Genomic_DNA"/>
</dbReference>
<keyword evidence="1" id="KW-0472">Membrane</keyword>
<protein>
    <submittedName>
        <fullName evidence="2">DUF3119 family protein</fullName>
    </submittedName>
</protein>
<evidence type="ECO:0000313" key="3">
    <source>
        <dbReference type="Proteomes" id="UP000642094"/>
    </source>
</evidence>
<dbReference type="RefSeq" id="WP_190402401.1">
    <property type="nucleotide sequence ID" value="NZ_JACJQB010000006.1"/>
</dbReference>
<evidence type="ECO:0000313" key="2">
    <source>
        <dbReference type="EMBL" id="MBD2187520.1"/>
    </source>
</evidence>
<organism evidence="2 3">
    <name type="scientific">Pseudanabaena mucicola FACHB-723</name>
    <dbReference type="NCBI Taxonomy" id="2692860"/>
    <lineage>
        <taxon>Bacteria</taxon>
        <taxon>Bacillati</taxon>
        <taxon>Cyanobacteriota</taxon>
        <taxon>Cyanophyceae</taxon>
        <taxon>Pseudanabaenales</taxon>
        <taxon>Pseudanabaenaceae</taxon>
        <taxon>Pseudanabaena</taxon>
    </lineage>
</organism>
<proteinExistence type="predicted"/>
<reference evidence="2 3" key="1">
    <citation type="journal article" date="2020" name="ISME J.">
        <title>Comparative genomics reveals insights into cyanobacterial evolution and habitat adaptation.</title>
        <authorList>
            <person name="Chen M.Y."/>
            <person name="Teng W.K."/>
            <person name="Zhao L."/>
            <person name="Hu C.X."/>
            <person name="Zhou Y.K."/>
            <person name="Han B.P."/>
            <person name="Song L.R."/>
            <person name="Shu W.S."/>
        </authorList>
    </citation>
    <scope>NUCLEOTIDE SEQUENCE [LARGE SCALE GENOMIC DNA]</scope>
    <source>
        <strain evidence="2 3">FACHB-723</strain>
    </source>
</reference>
<dbReference type="Pfam" id="PF11317">
    <property type="entry name" value="DUF3119"/>
    <property type="match status" value="1"/>
</dbReference>